<dbReference type="Proteomes" id="UP001190700">
    <property type="component" value="Unassembled WGS sequence"/>
</dbReference>
<dbReference type="EMBL" id="LGRX02013635">
    <property type="protein sequence ID" value="KAK3265872.1"/>
    <property type="molecule type" value="Genomic_DNA"/>
</dbReference>
<proteinExistence type="predicted"/>
<comment type="caution">
    <text evidence="1">The sequence shown here is derived from an EMBL/GenBank/DDBJ whole genome shotgun (WGS) entry which is preliminary data.</text>
</comment>
<sequence>MEVALHFRPSSSCKQALAWLLQPMEAAPPLPRPLPSSCKQALLGGCCSHGGCPSTPQTLTVLQASAAGRAAAANGGPLVLGKLDAAGRAVAANGGCPSTPPDPFLILQATEVACPPLGLPSLLSPVALLGGLLQPMEVALPSPLPSLFLSSCPPGRGCCSQWRLPPAPPRCPPFFLQLPLLGGLLQPMEVAPALPAALPHLSVLGDGGLRTKPPDSGSLCALITACGLLPHVTRVQLGLSDLAPPGPAWCFVWGQPRA</sequence>
<gene>
    <name evidence="1" type="ORF">CYMTET_25480</name>
</gene>
<keyword evidence="2" id="KW-1185">Reference proteome</keyword>
<evidence type="ECO:0000313" key="2">
    <source>
        <dbReference type="Proteomes" id="UP001190700"/>
    </source>
</evidence>
<evidence type="ECO:0000313" key="1">
    <source>
        <dbReference type="EMBL" id="KAK3265872.1"/>
    </source>
</evidence>
<dbReference type="AlphaFoldDB" id="A0AAE0FUD8"/>
<reference evidence="1 2" key="1">
    <citation type="journal article" date="2015" name="Genome Biol. Evol.">
        <title>Comparative Genomics of a Bacterivorous Green Alga Reveals Evolutionary Causalities and Consequences of Phago-Mixotrophic Mode of Nutrition.</title>
        <authorList>
            <person name="Burns J.A."/>
            <person name="Paasch A."/>
            <person name="Narechania A."/>
            <person name="Kim E."/>
        </authorList>
    </citation>
    <scope>NUCLEOTIDE SEQUENCE [LARGE SCALE GENOMIC DNA]</scope>
    <source>
        <strain evidence="1 2">PLY_AMNH</strain>
    </source>
</reference>
<accession>A0AAE0FUD8</accession>
<name>A0AAE0FUD8_9CHLO</name>
<protein>
    <submittedName>
        <fullName evidence="1">Uncharacterized protein</fullName>
    </submittedName>
</protein>
<organism evidence="1 2">
    <name type="scientific">Cymbomonas tetramitiformis</name>
    <dbReference type="NCBI Taxonomy" id="36881"/>
    <lineage>
        <taxon>Eukaryota</taxon>
        <taxon>Viridiplantae</taxon>
        <taxon>Chlorophyta</taxon>
        <taxon>Pyramimonadophyceae</taxon>
        <taxon>Pyramimonadales</taxon>
        <taxon>Pyramimonadaceae</taxon>
        <taxon>Cymbomonas</taxon>
    </lineage>
</organism>